<name>A0A1M5NK01_9RHOB</name>
<feature type="transmembrane region" description="Helical" evidence="1">
    <location>
        <begin position="144"/>
        <end position="167"/>
    </location>
</feature>
<dbReference type="Pfam" id="PF02517">
    <property type="entry name" value="Rce1-like"/>
    <property type="match status" value="1"/>
</dbReference>
<dbReference type="STRING" id="870908.SAMN04488044_1563"/>
<feature type="transmembrane region" description="Helical" evidence="1">
    <location>
        <begin position="65"/>
        <end position="85"/>
    </location>
</feature>
<dbReference type="OrthoDB" id="7171777at2"/>
<dbReference type="AlphaFoldDB" id="A0A1M5NK01"/>
<feature type="transmembrane region" description="Helical" evidence="1">
    <location>
        <begin position="106"/>
        <end position="124"/>
    </location>
</feature>
<dbReference type="Proteomes" id="UP000184211">
    <property type="component" value="Unassembled WGS sequence"/>
</dbReference>
<dbReference type="GO" id="GO:0080120">
    <property type="term" value="P:CAAX-box protein maturation"/>
    <property type="evidence" value="ECO:0007669"/>
    <property type="project" value="UniProtKB-ARBA"/>
</dbReference>
<evidence type="ECO:0000259" key="2">
    <source>
        <dbReference type="Pfam" id="PF02517"/>
    </source>
</evidence>
<keyword evidence="1" id="KW-0812">Transmembrane</keyword>
<keyword evidence="1" id="KW-1133">Transmembrane helix</keyword>
<feature type="transmembrane region" description="Helical" evidence="1">
    <location>
        <begin position="202"/>
        <end position="220"/>
    </location>
</feature>
<proteinExistence type="predicted"/>
<feature type="transmembrane region" description="Helical" evidence="1">
    <location>
        <begin position="227"/>
        <end position="248"/>
    </location>
</feature>
<evidence type="ECO:0000256" key="1">
    <source>
        <dbReference type="SAM" id="Phobius"/>
    </source>
</evidence>
<dbReference type="RefSeq" id="WP_072792215.1">
    <property type="nucleotide sequence ID" value="NZ_FQWM01000002.1"/>
</dbReference>
<keyword evidence="4" id="KW-1185">Reference proteome</keyword>
<dbReference type="GO" id="GO:0004175">
    <property type="term" value="F:endopeptidase activity"/>
    <property type="evidence" value="ECO:0007669"/>
    <property type="project" value="UniProtKB-ARBA"/>
</dbReference>
<sequence>MTAYEPHQTLVAPAKASAGLFRLVAGLILLLISVIALNFSLVGVLQSSADWERLQYELMVGNSPRAMLIMLFSFVMAAASLWVVVRLLHRRAFLSLVGPLGATVSDFFRVFRLLIVLSAVLLVLPSTPEQSPGTHMRFAEWLPWVLPALLAIFIQVSTEEVIFRGYFQSQLAARFAQPWVWIVVPSVIFGLLHYSPEAYGENAMLIALWAVAFGCVAADITARSGNLGPAIALHFVNNVLAIMIVALRDHWDGLALLNMPYGPQDTDLVRATLLIEGPVLLCFWLTARIAIRR</sequence>
<feature type="transmembrane region" description="Helical" evidence="1">
    <location>
        <begin position="268"/>
        <end position="291"/>
    </location>
</feature>
<dbReference type="PANTHER" id="PTHR36435:SF1">
    <property type="entry name" value="CAAX AMINO TERMINAL PROTEASE FAMILY PROTEIN"/>
    <property type="match status" value="1"/>
</dbReference>
<evidence type="ECO:0000313" key="3">
    <source>
        <dbReference type="EMBL" id="SHG89832.1"/>
    </source>
</evidence>
<feature type="transmembrane region" description="Helical" evidence="1">
    <location>
        <begin position="179"/>
        <end position="196"/>
    </location>
</feature>
<organism evidence="3 4">
    <name type="scientific">Cognatishimia maritima</name>
    <dbReference type="NCBI Taxonomy" id="870908"/>
    <lineage>
        <taxon>Bacteria</taxon>
        <taxon>Pseudomonadati</taxon>
        <taxon>Pseudomonadota</taxon>
        <taxon>Alphaproteobacteria</taxon>
        <taxon>Rhodobacterales</taxon>
        <taxon>Paracoccaceae</taxon>
        <taxon>Cognatishimia</taxon>
    </lineage>
</organism>
<dbReference type="EMBL" id="FQWM01000002">
    <property type="protein sequence ID" value="SHG89832.1"/>
    <property type="molecule type" value="Genomic_DNA"/>
</dbReference>
<dbReference type="PANTHER" id="PTHR36435">
    <property type="entry name" value="SLR1288 PROTEIN"/>
    <property type="match status" value="1"/>
</dbReference>
<feature type="domain" description="CAAX prenyl protease 2/Lysostaphin resistance protein A-like" evidence="2">
    <location>
        <begin position="144"/>
        <end position="240"/>
    </location>
</feature>
<reference evidence="4" key="1">
    <citation type="submission" date="2016-11" db="EMBL/GenBank/DDBJ databases">
        <authorList>
            <person name="Varghese N."/>
            <person name="Submissions S."/>
        </authorList>
    </citation>
    <scope>NUCLEOTIDE SEQUENCE [LARGE SCALE GENOMIC DNA]</scope>
    <source>
        <strain evidence="4">DSM 28223</strain>
    </source>
</reference>
<protein>
    <recommendedName>
        <fullName evidence="2">CAAX prenyl protease 2/Lysostaphin resistance protein A-like domain-containing protein</fullName>
    </recommendedName>
</protein>
<accession>A0A1M5NK01</accession>
<gene>
    <name evidence="3" type="ORF">SAMN04488044_1563</name>
</gene>
<dbReference type="InterPro" id="IPR003675">
    <property type="entry name" value="Rce1/LyrA-like_dom"/>
</dbReference>
<keyword evidence="1" id="KW-0472">Membrane</keyword>
<dbReference type="InterPro" id="IPR052710">
    <property type="entry name" value="CAAX_protease"/>
</dbReference>
<feature type="transmembrane region" description="Helical" evidence="1">
    <location>
        <begin position="20"/>
        <end position="45"/>
    </location>
</feature>
<evidence type="ECO:0000313" key="4">
    <source>
        <dbReference type="Proteomes" id="UP000184211"/>
    </source>
</evidence>